<dbReference type="AlphaFoldDB" id="X0SRJ7"/>
<reference evidence="1" key="1">
    <citation type="journal article" date="2014" name="Front. Microbiol.">
        <title>High frequency of phylogenetically diverse reductive dehalogenase-homologous genes in deep subseafloor sedimentary metagenomes.</title>
        <authorList>
            <person name="Kawai M."/>
            <person name="Futagami T."/>
            <person name="Toyoda A."/>
            <person name="Takaki Y."/>
            <person name="Nishi S."/>
            <person name="Hori S."/>
            <person name="Arai W."/>
            <person name="Tsubouchi T."/>
            <person name="Morono Y."/>
            <person name="Uchiyama I."/>
            <person name="Ito T."/>
            <person name="Fujiyama A."/>
            <person name="Inagaki F."/>
            <person name="Takami H."/>
        </authorList>
    </citation>
    <scope>NUCLEOTIDE SEQUENCE</scope>
    <source>
        <strain evidence="1">Expedition CK06-06</strain>
    </source>
</reference>
<sequence>TRPILDEIGLDLDASVTVGGALLTEVATGKTIDYTTIAFEVALEATRWFLERGYTVLWLRDASTAGFDGYLIDAPRRHPAIDRWFEITPCRMHKLTKLPDDGQPPLRITVVDEIEVLETVSAEFVRAFNGRLTSNVIRVPTYGFTVLEAFDAVVDKWYGIEKLCSRWRIDPGRTVAVGDDVNDLPMIQNAGLGVAVANAKPAVKQVAAQVVAANDEAGVADLIEQLLRG</sequence>
<dbReference type="GO" id="GO:0016791">
    <property type="term" value="F:phosphatase activity"/>
    <property type="evidence" value="ECO:0007669"/>
    <property type="project" value="TreeGrafter"/>
</dbReference>
<dbReference type="GO" id="GO:0005829">
    <property type="term" value="C:cytosol"/>
    <property type="evidence" value="ECO:0007669"/>
    <property type="project" value="TreeGrafter"/>
</dbReference>
<dbReference type="InterPro" id="IPR036412">
    <property type="entry name" value="HAD-like_sf"/>
</dbReference>
<dbReference type="GO" id="GO:0000287">
    <property type="term" value="F:magnesium ion binding"/>
    <property type="evidence" value="ECO:0007669"/>
    <property type="project" value="TreeGrafter"/>
</dbReference>
<gene>
    <name evidence="1" type="ORF">S01H1_14414</name>
</gene>
<dbReference type="InterPro" id="IPR023214">
    <property type="entry name" value="HAD_sf"/>
</dbReference>
<evidence type="ECO:0000313" key="1">
    <source>
        <dbReference type="EMBL" id="GAF83743.1"/>
    </source>
</evidence>
<dbReference type="SUPFAM" id="SSF56784">
    <property type="entry name" value="HAD-like"/>
    <property type="match status" value="1"/>
</dbReference>
<comment type="caution">
    <text evidence="1">The sequence shown here is derived from an EMBL/GenBank/DDBJ whole genome shotgun (WGS) entry which is preliminary data.</text>
</comment>
<feature type="non-terminal residue" evidence="1">
    <location>
        <position position="1"/>
    </location>
</feature>
<organism evidence="1">
    <name type="scientific">marine sediment metagenome</name>
    <dbReference type="NCBI Taxonomy" id="412755"/>
    <lineage>
        <taxon>unclassified sequences</taxon>
        <taxon>metagenomes</taxon>
        <taxon>ecological metagenomes</taxon>
    </lineage>
</organism>
<proteinExistence type="predicted"/>
<dbReference type="Pfam" id="PF08282">
    <property type="entry name" value="Hydrolase_3"/>
    <property type="match status" value="1"/>
</dbReference>
<dbReference type="Gene3D" id="3.30.1240.10">
    <property type="match status" value="1"/>
</dbReference>
<name>X0SRJ7_9ZZZZ</name>
<dbReference type="EMBL" id="BARS01007494">
    <property type="protein sequence ID" value="GAF83743.1"/>
    <property type="molecule type" value="Genomic_DNA"/>
</dbReference>
<dbReference type="PANTHER" id="PTHR10000:SF8">
    <property type="entry name" value="HAD SUPERFAMILY HYDROLASE-LIKE, TYPE 3"/>
    <property type="match status" value="1"/>
</dbReference>
<dbReference type="PANTHER" id="PTHR10000">
    <property type="entry name" value="PHOSPHOSERINE PHOSPHATASE"/>
    <property type="match status" value="1"/>
</dbReference>
<protein>
    <recommendedName>
        <fullName evidence="2">Sucrose phosphatase-like domain-containing protein</fullName>
    </recommendedName>
</protein>
<evidence type="ECO:0008006" key="2">
    <source>
        <dbReference type="Google" id="ProtNLM"/>
    </source>
</evidence>
<accession>X0SRJ7</accession>
<dbReference type="Gene3D" id="3.40.50.1000">
    <property type="entry name" value="HAD superfamily/HAD-like"/>
    <property type="match status" value="1"/>
</dbReference>